<keyword evidence="2" id="KW-1185">Reference proteome</keyword>
<name>A0ACC3T868_LIPKO</name>
<protein>
    <submittedName>
        <fullName evidence="1">Uncharacterized protein</fullName>
    </submittedName>
</protein>
<evidence type="ECO:0000313" key="2">
    <source>
        <dbReference type="Proteomes" id="UP001433508"/>
    </source>
</evidence>
<evidence type="ECO:0000313" key="1">
    <source>
        <dbReference type="EMBL" id="KAK9239077.1"/>
    </source>
</evidence>
<sequence>MPRSTFTVTAVWRFSMHTQRLKVGVSGVDANRTGIISKRMLATAANVPQNLTEKIVQKYSIGLPAGKYVRAGDFVTIKPQHCMTHDNSWPVAMKFHGLGAAKVYDDRQVVLTLDHDVQNKSPKNLEKYANIEDFAHKHGIDFYPAGRGIGHQILVEEGYAFPGTLTVASDSHSNMYGGVGCLGTPMVRTDAAAIWATGQTWWQIPPVAKVELRGRLPPGVSGKDVIVALCGVFNKDEVLNHAIEFVGDAIPDLTVDDRLTIANMTTEWGALSGLFPVDEVLINWLRSRVLRLPQPHPRVSSDRVEGLAELLHRADPSLRPSNDAIYAKHLVLDLSTLAPYVSGPNSVKVMNPLTDLAKQNIAIQKAYLVSCTNSRLSDIQSAAQVMKGRKVAPSVEFYIAAASSNVQADAETTGAWSTLLEAGAKPLPAGCGPCIGLGVGLLQDGEVGISATNRNFKGRMGSRHALAYLASPAVVAASAVLGRIGSPAELDGDAVSHNVELVSAEVPVDNIGADADGATAPTQVLDGFPALIEGELVFCDADNINTDGIYPGKYTYQDDVPRDVMANVCMENYDSSFSSKTYAGDVIVSGFNFGTGSSREQAATCILARDIRLVVAGSFGNIFFRNSINNALLTLELPALISLLRQKFVASEPELTRRTGLFIKWDVPNARVQVREGAEPDARIVLEQKVGDLGPSLQDIIIQGGLEGWVKNEISKGA</sequence>
<accession>A0ACC3T868</accession>
<comment type="caution">
    <text evidence="1">The sequence shown here is derived from an EMBL/GenBank/DDBJ whole genome shotgun (WGS) entry which is preliminary data.</text>
</comment>
<proteinExistence type="predicted"/>
<reference evidence="2" key="1">
    <citation type="journal article" date="2024" name="Front. Bioeng. Biotechnol.">
        <title>Genome-scale model development and genomic sequencing of the oleaginous clade Lipomyces.</title>
        <authorList>
            <person name="Czajka J.J."/>
            <person name="Han Y."/>
            <person name="Kim J."/>
            <person name="Mondo S.J."/>
            <person name="Hofstad B.A."/>
            <person name="Robles A."/>
            <person name="Haridas S."/>
            <person name="Riley R."/>
            <person name="LaButti K."/>
            <person name="Pangilinan J."/>
            <person name="Andreopoulos W."/>
            <person name="Lipzen A."/>
            <person name="Yan J."/>
            <person name="Wang M."/>
            <person name="Ng V."/>
            <person name="Grigoriev I.V."/>
            <person name="Spatafora J.W."/>
            <person name="Magnuson J.K."/>
            <person name="Baker S.E."/>
            <person name="Pomraning K.R."/>
        </authorList>
    </citation>
    <scope>NUCLEOTIDE SEQUENCE [LARGE SCALE GENOMIC DNA]</scope>
    <source>
        <strain evidence="2">CBS 7786</strain>
    </source>
</reference>
<dbReference type="Proteomes" id="UP001433508">
    <property type="component" value="Unassembled WGS sequence"/>
</dbReference>
<organism evidence="1 2">
    <name type="scientific">Lipomyces kononenkoae</name>
    <name type="common">Yeast</name>
    <dbReference type="NCBI Taxonomy" id="34357"/>
    <lineage>
        <taxon>Eukaryota</taxon>
        <taxon>Fungi</taxon>
        <taxon>Dikarya</taxon>
        <taxon>Ascomycota</taxon>
        <taxon>Saccharomycotina</taxon>
        <taxon>Lipomycetes</taxon>
        <taxon>Lipomycetales</taxon>
        <taxon>Lipomycetaceae</taxon>
        <taxon>Lipomyces</taxon>
    </lineage>
</organism>
<gene>
    <name evidence="1" type="ORF">V1525DRAFT_356786</name>
</gene>
<dbReference type="EMBL" id="MU971349">
    <property type="protein sequence ID" value="KAK9239077.1"/>
    <property type="molecule type" value="Genomic_DNA"/>
</dbReference>